<evidence type="ECO:0000256" key="7">
    <source>
        <dbReference type="ARBA" id="ARBA00022898"/>
    </source>
</evidence>
<feature type="binding site" evidence="12">
    <location>
        <position position="43"/>
    </location>
    <ligand>
        <name>L-glutamate</name>
        <dbReference type="ChEBI" id="CHEBI:29985"/>
    </ligand>
</feature>
<protein>
    <recommendedName>
        <fullName evidence="12">Phosphoserine aminotransferase</fullName>
        <ecNumber evidence="12">2.6.1.52</ecNumber>
    </recommendedName>
    <alternativeName>
        <fullName evidence="12">Phosphohydroxythreonine aminotransferase</fullName>
        <shortName evidence="12">PSAT</shortName>
    </alternativeName>
</protein>
<dbReference type="UniPathway" id="UPA00244">
    <property type="reaction ID" value="UER00311"/>
</dbReference>
<keyword evidence="6 12" id="KW-0808">Transferase</keyword>
<feature type="modified residue" description="N6-(pyridoxal phosphate)lysine" evidence="12">
    <location>
        <position position="198"/>
    </location>
</feature>
<feature type="binding site" evidence="12">
    <location>
        <position position="197"/>
    </location>
    <ligand>
        <name>pyridoxal 5'-phosphate</name>
        <dbReference type="ChEBI" id="CHEBI:597326"/>
    </ligand>
</feature>
<evidence type="ECO:0000256" key="9">
    <source>
        <dbReference type="ARBA" id="ARBA00023299"/>
    </source>
</evidence>
<comment type="catalytic activity">
    <reaction evidence="10 12">
        <text>4-(phosphooxy)-L-threonine + 2-oxoglutarate = (R)-3-hydroxy-2-oxo-4-phosphooxybutanoate + L-glutamate</text>
        <dbReference type="Rhea" id="RHEA:16573"/>
        <dbReference type="ChEBI" id="CHEBI:16810"/>
        <dbReference type="ChEBI" id="CHEBI:29985"/>
        <dbReference type="ChEBI" id="CHEBI:58452"/>
        <dbReference type="ChEBI" id="CHEBI:58538"/>
        <dbReference type="EC" id="2.6.1.52"/>
    </reaction>
</comment>
<feature type="domain" description="Aminotransferase class V" evidence="14">
    <location>
        <begin position="5"/>
        <end position="350"/>
    </location>
</feature>
<dbReference type="FunFam" id="3.40.640.10:FF:000010">
    <property type="entry name" value="Phosphoserine aminotransferase"/>
    <property type="match status" value="1"/>
</dbReference>
<evidence type="ECO:0000256" key="6">
    <source>
        <dbReference type="ARBA" id="ARBA00022679"/>
    </source>
</evidence>
<dbReference type="GO" id="GO:0005737">
    <property type="term" value="C:cytoplasm"/>
    <property type="evidence" value="ECO:0007669"/>
    <property type="project" value="UniProtKB-SubCell"/>
</dbReference>
<comment type="subcellular location">
    <subcellularLocation>
        <location evidence="12">Cytoplasm</location>
    </subcellularLocation>
</comment>
<dbReference type="InterPro" id="IPR015421">
    <property type="entry name" value="PyrdxlP-dep_Trfase_major"/>
</dbReference>
<feature type="binding site" evidence="12">
    <location>
        <position position="154"/>
    </location>
    <ligand>
        <name>pyridoxal 5'-phosphate</name>
        <dbReference type="ChEBI" id="CHEBI:597326"/>
    </ligand>
</feature>
<evidence type="ECO:0000313" key="15">
    <source>
        <dbReference type="EMBL" id="QCI27211.1"/>
    </source>
</evidence>
<comment type="pathway">
    <text evidence="2 12 13">Amino-acid biosynthesis; L-serine biosynthesis; L-serine from 3-phospho-D-glycerate: step 2/3.</text>
</comment>
<comment type="pathway">
    <text evidence="1 12">Cofactor biosynthesis; pyridoxine 5'-phosphate biosynthesis; pyridoxine 5'-phosphate from D-erythrose 4-phosphate: step 3/5.</text>
</comment>
<proteinExistence type="inferred from homology"/>
<keyword evidence="8 12" id="KW-0664">Pyridoxine biosynthesis</keyword>
<dbReference type="Pfam" id="PF00266">
    <property type="entry name" value="Aminotran_5"/>
    <property type="match status" value="1"/>
</dbReference>
<keyword evidence="7 12" id="KW-0663">Pyridoxal phosphate</keyword>
<feature type="binding site" evidence="12">
    <location>
        <position position="103"/>
    </location>
    <ligand>
        <name>pyridoxal 5'-phosphate</name>
        <dbReference type="ChEBI" id="CHEBI:597326"/>
    </ligand>
</feature>
<gene>
    <name evidence="12 15" type="primary">serC</name>
    <name evidence="15" type="ORF">D9V81_01090</name>
</gene>
<evidence type="ECO:0000256" key="1">
    <source>
        <dbReference type="ARBA" id="ARBA00004915"/>
    </source>
</evidence>
<dbReference type="GO" id="GO:0006564">
    <property type="term" value="P:L-serine biosynthetic process"/>
    <property type="evidence" value="ECO:0007669"/>
    <property type="project" value="UniProtKB-UniRule"/>
</dbReference>
<evidence type="ECO:0000256" key="3">
    <source>
        <dbReference type="ARBA" id="ARBA00006904"/>
    </source>
</evidence>
<evidence type="ECO:0000256" key="10">
    <source>
        <dbReference type="ARBA" id="ARBA00047630"/>
    </source>
</evidence>
<dbReference type="InterPro" id="IPR015422">
    <property type="entry name" value="PyrdxlP-dep_Trfase_small"/>
</dbReference>
<sequence>MNKKIYNFSAGPAMLPEEVLKKVKKNFLNWNNIGASIIEISHRSIEFNEIIKNSKKYLKELLNIPKEYVILFCQGGARGQFSAIPMNLLNKFNCADYINSGYWSYQAFLEAKKYCFPNNIYVREYINGKISISNMKKWLLHKNSDYIHYCPNETIEGISIYEEPNFKDKIVIGDFSSYLLSQKINIKKYDLIYASAQKNLGPSGITIVIIKKSLLEYKNSDIPSILNYKKNFLFQSMLNTPVTFSWYIISLVLKWVKKKGGIDYFEKINIKKSNLLYQKIDDSNFYINNIHSKNRSRMNITFQLKNKKLNDLFLKEANKFGLKFLKGHKIIGGFRASIYNAMPLSGVEKLVSFMIDFENKFK</sequence>
<dbReference type="GO" id="GO:0030170">
    <property type="term" value="F:pyridoxal phosphate binding"/>
    <property type="evidence" value="ECO:0007669"/>
    <property type="project" value="UniProtKB-UniRule"/>
</dbReference>
<comment type="catalytic activity">
    <reaction evidence="11 12 13">
        <text>O-phospho-L-serine + 2-oxoglutarate = 3-phosphooxypyruvate + L-glutamate</text>
        <dbReference type="Rhea" id="RHEA:14329"/>
        <dbReference type="ChEBI" id="CHEBI:16810"/>
        <dbReference type="ChEBI" id="CHEBI:18110"/>
        <dbReference type="ChEBI" id="CHEBI:29985"/>
        <dbReference type="ChEBI" id="CHEBI:57524"/>
        <dbReference type="EC" id="2.6.1.52"/>
    </reaction>
</comment>
<dbReference type="Proteomes" id="UP000298603">
    <property type="component" value="Chromosome"/>
</dbReference>
<evidence type="ECO:0000313" key="16">
    <source>
        <dbReference type="Proteomes" id="UP000298603"/>
    </source>
</evidence>
<keyword evidence="12" id="KW-0963">Cytoplasm</keyword>
<dbReference type="EC" id="2.6.1.52" evidence="12"/>
<dbReference type="PROSITE" id="PS00595">
    <property type="entry name" value="AA_TRANSFER_CLASS_5"/>
    <property type="match status" value="1"/>
</dbReference>
<evidence type="ECO:0000256" key="4">
    <source>
        <dbReference type="ARBA" id="ARBA00022576"/>
    </source>
</evidence>
<evidence type="ECO:0000256" key="12">
    <source>
        <dbReference type="HAMAP-Rule" id="MF_00160"/>
    </source>
</evidence>
<keyword evidence="5 12" id="KW-0028">Amino-acid biosynthesis</keyword>
<dbReference type="InterPro" id="IPR022278">
    <property type="entry name" value="Pser_aminoTfrase"/>
</dbReference>
<dbReference type="EMBL" id="CP032996">
    <property type="protein sequence ID" value="QCI27211.1"/>
    <property type="molecule type" value="Genomic_DNA"/>
</dbReference>
<reference evidence="15 16" key="1">
    <citation type="submission" date="2018-10" db="EMBL/GenBank/DDBJ databases">
        <title>Comparative functional genomics of the obligate endosymbiont Buchnera aphidicola.</title>
        <authorList>
            <person name="Chong R.A."/>
        </authorList>
    </citation>
    <scope>NUCLEOTIDE SEQUENCE [LARGE SCALE GENOMIC DNA]</scope>
    <source>
        <strain evidence="15 16">Tma</strain>
    </source>
</reference>
<dbReference type="SUPFAM" id="SSF53383">
    <property type="entry name" value="PLP-dependent transferases"/>
    <property type="match status" value="1"/>
</dbReference>
<name>A0A4D6YKG1_9GAMM</name>
<evidence type="ECO:0000256" key="8">
    <source>
        <dbReference type="ARBA" id="ARBA00023096"/>
    </source>
</evidence>
<dbReference type="GO" id="GO:0004648">
    <property type="term" value="F:O-phospho-L-serine:2-oxoglutarate aminotransferase activity"/>
    <property type="evidence" value="ECO:0007669"/>
    <property type="project" value="UniProtKB-UniRule"/>
</dbReference>
<dbReference type="GO" id="GO:0008615">
    <property type="term" value="P:pyridoxine biosynthetic process"/>
    <property type="evidence" value="ECO:0007669"/>
    <property type="project" value="UniProtKB-UniRule"/>
</dbReference>
<dbReference type="InterPro" id="IPR020578">
    <property type="entry name" value="Aminotrans_V_PyrdxlP_BS"/>
</dbReference>
<dbReference type="PANTHER" id="PTHR43247">
    <property type="entry name" value="PHOSPHOSERINE AMINOTRANSFERASE"/>
    <property type="match status" value="1"/>
</dbReference>
<comment type="similarity">
    <text evidence="3 12">Belongs to the class-V pyridoxal-phosphate-dependent aminotransferase family. SerC subfamily.</text>
</comment>
<keyword evidence="9 12" id="KW-0718">Serine biosynthesis</keyword>
<comment type="subunit">
    <text evidence="12">Homodimer.</text>
</comment>
<comment type="cofactor">
    <cofactor evidence="12">
        <name>pyridoxal 5'-phosphate</name>
        <dbReference type="ChEBI" id="CHEBI:597326"/>
    </cofactor>
    <text evidence="12">Binds 1 pyridoxal phosphate per subunit.</text>
</comment>
<feature type="binding site" evidence="12">
    <location>
        <begin position="77"/>
        <end position="78"/>
    </location>
    <ligand>
        <name>pyridoxal 5'-phosphate</name>
        <dbReference type="ChEBI" id="CHEBI:597326"/>
    </ligand>
</feature>
<dbReference type="RefSeq" id="WP_158349475.1">
    <property type="nucleotide sequence ID" value="NZ_CP032996.1"/>
</dbReference>
<evidence type="ECO:0000256" key="13">
    <source>
        <dbReference type="RuleBase" id="RU004505"/>
    </source>
</evidence>
<dbReference type="PIRSF" id="PIRSF000525">
    <property type="entry name" value="SerC"/>
    <property type="match status" value="1"/>
</dbReference>
<dbReference type="Gene3D" id="3.40.640.10">
    <property type="entry name" value="Type I PLP-dependent aspartate aminotransferase-like (Major domain)"/>
    <property type="match status" value="1"/>
</dbReference>
<evidence type="ECO:0000256" key="5">
    <source>
        <dbReference type="ARBA" id="ARBA00022605"/>
    </source>
</evidence>
<dbReference type="OrthoDB" id="9809412at2"/>
<feature type="binding site" evidence="12">
    <location>
        <begin position="239"/>
        <end position="240"/>
    </location>
    <ligand>
        <name>pyridoxal 5'-phosphate</name>
        <dbReference type="ChEBI" id="CHEBI:597326"/>
    </ligand>
</feature>
<dbReference type="UniPathway" id="UPA00135">
    <property type="reaction ID" value="UER00197"/>
</dbReference>
<feature type="binding site" evidence="12">
    <location>
        <position position="174"/>
    </location>
    <ligand>
        <name>pyridoxal 5'-phosphate</name>
        <dbReference type="ChEBI" id="CHEBI:597326"/>
    </ligand>
</feature>
<comment type="function">
    <text evidence="12">Catalyzes the reversible conversion of 3-phosphohydroxypyruvate to phosphoserine and of 3-hydroxy-2-oxo-4-phosphonooxybutanoate to phosphohydroxythreonine.</text>
</comment>
<dbReference type="HAMAP" id="MF_00160">
    <property type="entry name" value="SerC_aminotrans_5"/>
    <property type="match status" value="1"/>
</dbReference>
<dbReference type="InterPro" id="IPR000192">
    <property type="entry name" value="Aminotrans_V_dom"/>
</dbReference>
<organism evidence="15 16">
    <name type="scientific">Buchnera aphidicola</name>
    <name type="common">Therioaphis trifolii</name>
    <dbReference type="NCBI Taxonomy" id="1241884"/>
    <lineage>
        <taxon>Bacteria</taxon>
        <taxon>Pseudomonadati</taxon>
        <taxon>Pseudomonadota</taxon>
        <taxon>Gammaproteobacteria</taxon>
        <taxon>Enterobacterales</taxon>
        <taxon>Erwiniaceae</taxon>
        <taxon>Buchnera</taxon>
    </lineage>
</organism>
<dbReference type="Gene3D" id="3.90.1150.10">
    <property type="entry name" value="Aspartate Aminotransferase, domain 1"/>
    <property type="match status" value="1"/>
</dbReference>
<comment type="caution">
    <text evidence="12">Lacks conserved residue(s) required for the propagation of feature annotation.</text>
</comment>
<evidence type="ECO:0000256" key="2">
    <source>
        <dbReference type="ARBA" id="ARBA00005099"/>
    </source>
</evidence>
<evidence type="ECO:0000256" key="11">
    <source>
        <dbReference type="ARBA" id="ARBA00049007"/>
    </source>
</evidence>
<keyword evidence="16" id="KW-1185">Reference proteome</keyword>
<dbReference type="AlphaFoldDB" id="A0A4D6YKG1"/>
<accession>A0A4D6YKG1</accession>
<dbReference type="PANTHER" id="PTHR43247:SF1">
    <property type="entry name" value="PHOSPHOSERINE AMINOTRANSFERASE"/>
    <property type="match status" value="1"/>
</dbReference>
<dbReference type="FunFam" id="3.90.1150.10:FF:000006">
    <property type="entry name" value="Phosphoserine aminotransferase"/>
    <property type="match status" value="1"/>
</dbReference>
<dbReference type="NCBIfam" id="TIGR01364">
    <property type="entry name" value="serC_1"/>
    <property type="match status" value="1"/>
</dbReference>
<keyword evidence="4 12" id="KW-0032">Aminotransferase</keyword>
<evidence type="ECO:0000259" key="14">
    <source>
        <dbReference type="Pfam" id="PF00266"/>
    </source>
</evidence>
<dbReference type="InterPro" id="IPR015424">
    <property type="entry name" value="PyrdxlP-dep_Trfase"/>
</dbReference>
<dbReference type="NCBIfam" id="NF003764">
    <property type="entry name" value="PRK05355.1"/>
    <property type="match status" value="1"/>
</dbReference>